<protein>
    <submittedName>
        <fullName evidence="1">J2 crystallin</fullName>
    </submittedName>
</protein>
<dbReference type="EMBL" id="EF202826">
    <property type="protein sequence ID" value="ABQ12778.1"/>
    <property type="molecule type" value="mRNA"/>
</dbReference>
<accession>A9XFX4</accession>
<name>A9XFX4_TRICY</name>
<dbReference type="AlphaFoldDB" id="A9XFX4"/>
<sequence>MSRNSLFFVYGDSQNYREAERVKDALSSKMESRYECQTLKDLGGNITPSKFKSAASRVQAILFFCSEDFKNRLDKSEPITFDADGNKITLERNAVYSALEDRSIKDKFILLSFDTPMHIPGKLRDKSQDDIFMFRRNMQGKDLIDALRRVVSQIQRK</sequence>
<evidence type="ECO:0000313" key="1">
    <source>
        <dbReference type="EMBL" id="ABQ12778.1"/>
    </source>
</evidence>
<proteinExistence type="evidence at transcript level"/>
<reference evidence="1" key="1">
    <citation type="journal article" date="2008" name="Evol. Dev.">
        <title>Cubozoan crystallins: evidence for convergent evolution of pax regulatory sequences.</title>
        <authorList>
            <person name="Kozmik Z."/>
            <person name="Swamynathan S.K."/>
            <person name="Ruzickova J."/>
            <person name="Jonasova K."/>
            <person name="Paces V."/>
            <person name="Vlcek C."/>
            <person name="Piatigorsky J."/>
        </authorList>
    </citation>
    <scope>NUCLEOTIDE SEQUENCE</scope>
</reference>
<organism evidence="1">
    <name type="scientific">Tripedalia cystophora</name>
    <name type="common">Mangrove box jellyfish</name>
    <dbReference type="NCBI Taxonomy" id="6141"/>
    <lineage>
        <taxon>Eukaryota</taxon>
        <taxon>Metazoa</taxon>
        <taxon>Cnidaria</taxon>
        <taxon>Cubozoa</taxon>
        <taxon>Carybdeida</taxon>
        <taxon>Tripedaliidae</taxon>
        <taxon>Tripedalia</taxon>
    </lineage>
</organism>